<dbReference type="Proteomes" id="UP001151582">
    <property type="component" value="Unassembled WGS sequence"/>
</dbReference>
<dbReference type="CDD" id="cd05286">
    <property type="entry name" value="QOR2"/>
    <property type="match status" value="1"/>
</dbReference>
<sequence>MQAIQIAQHGGPEVLELKTVNRPVFDPSSPEHCGQVLVKTEAIGVNFIDTYMRSGLYPFKVPGIPGQESSGVVVAVGDAVSGLCVGDRVAGMGPAQYAQYVVLEQTKACKLPNAITCEQGAAALLQGMTALSLVRLTYRVEPGDWVLVHAGAGGTGGLLVQLCHHFGAKVIATVSTPAKAAIAKAHGADHVIQYTMADTEQEVKRLTQGNGVQVVYDGVGKATFMASIAAAAQNGRVVVFGNTSGKVDPIDVMCLTPKNLTLARPSLFGYIAEPSKFADLSLNVFLLMSQGHLCVTVGKTYPLADAAQAHRDLQSGKTTGKLLLIP</sequence>
<dbReference type="Gene3D" id="3.90.180.10">
    <property type="entry name" value="Medium-chain alcohol dehydrogenases, catalytic domain"/>
    <property type="match status" value="1"/>
</dbReference>
<dbReference type="PANTHER" id="PTHR48106">
    <property type="entry name" value="QUINONE OXIDOREDUCTASE PIG3-RELATED"/>
    <property type="match status" value="1"/>
</dbReference>
<evidence type="ECO:0000256" key="1">
    <source>
        <dbReference type="ARBA" id="ARBA00022857"/>
    </source>
</evidence>
<dbReference type="InterPro" id="IPR011032">
    <property type="entry name" value="GroES-like_sf"/>
</dbReference>
<dbReference type="GO" id="GO:0035925">
    <property type="term" value="F:mRNA 3'-UTR AU-rich region binding"/>
    <property type="evidence" value="ECO:0007669"/>
    <property type="project" value="TreeGrafter"/>
</dbReference>
<dbReference type="EMBL" id="JANBQB010000252">
    <property type="protein sequence ID" value="KAJ1978847.1"/>
    <property type="molecule type" value="Genomic_DNA"/>
</dbReference>
<dbReference type="InterPro" id="IPR013154">
    <property type="entry name" value="ADH-like_N"/>
</dbReference>
<keyword evidence="7" id="KW-1185">Reference proteome</keyword>
<keyword evidence="1" id="KW-0521">NADP</keyword>
<dbReference type="GO" id="GO:0070402">
    <property type="term" value="F:NADPH binding"/>
    <property type="evidence" value="ECO:0007669"/>
    <property type="project" value="TreeGrafter"/>
</dbReference>
<name>A0A9W8B0Q1_9FUNG</name>
<dbReference type="OrthoDB" id="48317at2759"/>
<accession>A0A9W8B0Q1</accession>
<dbReference type="GO" id="GO:0003960">
    <property type="term" value="F:quinone reductase (NADPH) activity"/>
    <property type="evidence" value="ECO:0007669"/>
    <property type="project" value="InterPro"/>
</dbReference>
<dbReference type="AlphaFoldDB" id="A0A9W8B0Q1"/>
<dbReference type="SUPFAM" id="SSF51735">
    <property type="entry name" value="NAD(P)-binding Rossmann-fold domains"/>
    <property type="match status" value="1"/>
</dbReference>
<dbReference type="SUPFAM" id="SSF50129">
    <property type="entry name" value="GroES-like"/>
    <property type="match status" value="1"/>
</dbReference>
<evidence type="ECO:0000256" key="4">
    <source>
        <dbReference type="ARBA" id="ARBA00070796"/>
    </source>
</evidence>
<dbReference type="SMART" id="SM00829">
    <property type="entry name" value="PKS_ER"/>
    <property type="match status" value="1"/>
</dbReference>
<evidence type="ECO:0000313" key="7">
    <source>
        <dbReference type="Proteomes" id="UP001151582"/>
    </source>
</evidence>
<dbReference type="InterPro" id="IPR013149">
    <property type="entry name" value="ADH-like_C"/>
</dbReference>
<organism evidence="6 7">
    <name type="scientific">Dimargaris verticillata</name>
    <dbReference type="NCBI Taxonomy" id="2761393"/>
    <lineage>
        <taxon>Eukaryota</taxon>
        <taxon>Fungi</taxon>
        <taxon>Fungi incertae sedis</taxon>
        <taxon>Zoopagomycota</taxon>
        <taxon>Kickxellomycotina</taxon>
        <taxon>Dimargaritomycetes</taxon>
        <taxon>Dimargaritales</taxon>
        <taxon>Dimargaritaceae</taxon>
        <taxon>Dimargaris</taxon>
    </lineage>
</organism>
<proteinExistence type="predicted"/>
<evidence type="ECO:0000256" key="2">
    <source>
        <dbReference type="ARBA" id="ARBA00023002"/>
    </source>
</evidence>
<comment type="caution">
    <text evidence="6">The sequence shown here is derived from an EMBL/GenBank/DDBJ whole genome shotgun (WGS) entry which is preliminary data.</text>
</comment>
<feature type="domain" description="Enoyl reductase (ER)" evidence="5">
    <location>
        <begin position="10"/>
        <end position="324"/>
    </location>
</feature>
<dbReference type="GO" id="GO:0005829">
    <property type="term" value="C:cytosol"/>
    <property type="evidence" value="ECO:0007669"/>
    <property type="project" value="TreeGrafter"/>
</dbReference>
<dbReference type="Pfam" id="PF08240">
    <property type="entry name" value="ADH_N"/>
    <property type="match status" value="1"/>
</dbReference>
<protein>
    <recommendedName>
        <fullName evidence="4">Probable quinone oxidoreductase</fullName>
    </recommendedName>
    <alternativeName>
        <fullName evidence="3">NADPH:quinone reductase</fullName>
    </alternativeName>
</protein>
<dbReference type="FunFam" id="3.40.50.720:FF:000053">
    <property type="entry name" value="Quinone oxidoreductase 1"/>
    <property type="match status" value="1"/>
</dbReference>
<evidence type="ECO:0000313" key="6">
    <source>
        <dbReference type="EMBL" id="KAJ1978847.1"/>
    </source>
</evidence>
<gene>
    <name evidence="6" type="ORF">H4R34_003051</name>
</gene>
<dbReference type="InterPro" id="IPR047618">
    <property type="entry name" value="QOR-like"/>
</dbReference>
<reference evidence="6" key="1">
    <citation type="submission" date="2022-07" db="EMBL/GenBank/DDBJ databases">
        <title>Phylogenomic reconstructions and comparative analyses of Kickxellomycotina fungi.</title>
        <authorList>
            <person name="Reynolds N.K."/>
            <person name="Stajich J.E."/>
            <person name="Barry K."/>
            <person name="Grigoriev I.V."/>
            <person name="Crous P."/>
            <person name="Smith M.E."/>
        </authorList>
    </citation>
    <scope>NUCLEOTIDE SEQUENCE</scope>
    <source>
        <strain evidence="6">RSA 567</strain>
    </source>
</reference>
<dbReference type="InterPro" id="IPR036291">
    <property type="entry name" value="NAD(P)-bd_dom_sf"/>
</dbReference>
<dbReference type="PANTHER" id="PTHR48106:SF13">
    <property type="entry name" value="QUINONE OXIDOREDUCTASE-RELATED"/>
    <property type="match status" value="1"/>
</dbReference>
<dbReference type="InterPro" id="IPR020843">
    <property type="entry name" value="ER"/>
</dbReference>
<dbReference type="Gene3D" id="3.40.50.720">
    <property type="entry name" value="NAD(P)-binding Rossmann-like Domain"/>
    <property type="match status" value="1"/>
</dbReference>
<dbReference type="Pfam" id="PF00107">
    <property type="entry name" value="ADH_zinc_N"/>
    <property type="match status" value="1"/>
</dbReference>
<keyword evidence="2" id="KW-0560">Oxidoreductase</keyword>
<evidence type="ECO:0000256" key="3">
    <source>
        <dbReference type="ARBA" id="ARBA00043088"/>
    </source>
</evidence>
<evidence type="ECO:0000259" key="5">
    <source>
        <dbReference type="SMART" id="SM00829"/>
    </source>
</evidence>